<keyword evidence="10" id="KW-1185">Reference proteome</keyword>
<keyword evidence="6 7" id="KW-0472">Membrane</keyword>
<feature type="transmembrane region" description="Helical" evidence="7">
    <location>
        <begin position="98"/>
        <end position="122"/>
    </location>
</feature>
<evidence type="ECO:0000256" key="4">
    <source>
        <dbReference type="ARBA" id="ARBA00022692"/>
    </source>
</evidence>
<keyword evidence="2 7" id="KW-0813">Transport</keyword>
<dbReference type="Gene3D" id="1.10.3720.10">
    <property type="entry name" value="MetI-like"/>
    <property type="match status" value="1"/>
</dbReference>
<comment type="subcellular location">
    <subcellularLocation>
        <location evidence="1 7">Cell membrane</location>
        <topology evidence="1 7">Multi-pass membrane protein</topology>
    </subcellularLocation>
</comment>
<dbReference type="Pfam" id="PF19300">
    <property type="entry name" value="BPD_transp_1_N"/>
    <property type="match status" value="1"/>
</dbReference>
<dbReference type="InterPro" id="IPR045621">
    <property type="entry name" value="BPD_transp_1_N"/>
</dbReference>
<comment type="caution">
    <text evidence="9">The sequence shown here is derived from an EMBL/GenBank/DDBJ whole genome shotgun (WGS) entry which is preliminary data.</text>
</comment>
<evidence type="ECO:0000259" key="8">
    <source>
        <dbReference type="PROSITE" id="PS50928"/>
    </source>
</evidence>
<evidence type="ECO:0000256" key="3">
    <source>
        <dbReference type="ARBA" id="ARBA00022475"/>
    </source>
</evidence>
<dbReference type="EMBL" id="JAFMNX010000006">
    <property type="protein sequence ID" value="MBS9722632.1"/>
    <property type="molecule type" value="Genomic_DNA"/>
</dbReference>
<evidence type="ECO:0000256" key="6">
    <source>
        <dbReference type="ARBA" id="ARBA00023136"/>
    </source>
</evidence>
<dbReference type="PANTHER" id="PTHR43163">
    <property type="entry name" value="DIPEPTIDE TRANSPORT SYSTEM PERMEASE PROTEIN DPPB-RELATED"/>
    <property type="match status" value="1"/>
</dbReference>
<dbReference type="InterPro" id="IPR000515">
    <property type="entry name" value="MetI-like"/>
</dbReference>
<comment type="similarity">
    <text evidence="7">Belongs to the binding-protein-dependent transport system permease family.</text>
</comment>
<dbReference type="Pfam" id="PF00528">
    <property type="entry name" value="BPD_transp_1"/>
    <property type="match status" value="1"/>
</dbReference>
<evidence type="ECO:0000313" key="10">
    <source>
        <dbReference type="Proteomes" id="UP001297272"/>
    </source>
</evidence>
<reference evidence="9 10" key="1">
    <citation type="submission" date="2021-03" db="EMBL/GenBank/DDBJ databases">
        <title>Tianweitania aestuarii sp. nov., isolated from a tidal flat.</title>
        <authorList>
            <person name="Park S."/>
            <person name="Yoon J.-H."/>
        </authorList>
    </citation>
    <scope>NUCLEOTIDE SEQUENCE [LARGE SCALE GENOMIC DNA]</scope>
    <source>
        <strain evidence="9 10">BSSL-BM11</strain>
    </source>
</reference>
<feature type="transmembrane region" description="Helical" evidence="7">
    <location>
        <begin position="274"/>
        <end position="298"/>
    </location>
</feature>
<keyword evidence="3" id="KW-1003">Cell membrane</keyword>
<dbReference type="SUPFAM" id="SSF161098">
    <property type="entry name" value="MetI-like"/>
    <property type="match status" value="1"/>
</dbReference>
<dbReference type="RefSeq" id="WP_213986276.1">
    <property type="nucleotide sequence ID" value="NZ_JAFMNX010000006.1"/>
</dbReference>
<gene>
    <name evidence="9" type="ORF">JYU29_18205</name>
</gene>
<protein>
    <submittedName>
        <fullName evidence="9">ABC transporter permease</fullName>
    </submittedName>
</protein>
<feature type="transmembrane region" description="Helical" evidence="7">
    <location>
        <begin position="143"/>
        <end position="160"/>
    </location>
</feature>
<dbReference type="InterPro" id="IPR035906">
    <property type="entry name" value="MetI-like_sf"/>
</dbReference>
<organism evidence="9 10">
    <name type="scientific">Tianweitania aestuarii</name>
    <dbReference type="NCBI Taxonomy" id="2814886"/>
    <lineage>
        <taxon>Bacteria</taxon>
        <taxon>Pseudomonadati</taxon>
        <taxon>Pseudomonadota</taxon>
        <taxon>Alphaproteobacteria</taxon>
        <taxon>Hyphomicrobiales</taxon>
        <taxon>Phyllobacteriaceae</taxon>
        <taxon>Tianweitania</taxon>
    </lineage>
</organism>
<dbReference type="PANTHER" id="PTHR43163:SF6">
    <property type="entry name" value="DIPEPTIDE TRANSPORT SYSTEM PERMEASE PROTEIN DPPB-RELATED"/>
    <property type="match status" value="1"/>
</dbReference>
<dbReference type="Proteomes" id="UP001297272">
    <property type="component" value="Unassembled WGS sequence"/>
</dbReference>
<evidence type="ECO:0000256" key="1">
    <source>
        <dbReference type="ARBA" id="ARBA00004651"/>
    </source>
</evidence>
<evidence type="ECO:0000256" key="7">
    <source>
        <dbReference type="RuleBase" id="RU363032"/>
    </source>
</evidence>
<keyword evidence="4 7" id="KW-0812">Transmembrane</keyword>
<evidence type="ECO:0000313" key="9">
    <source>
        <dbReference type="EMBL" id="MBS9722632.1"/>
    </source>
</evidence>
<name>A0ABS5S049_9HYPH</name>
<accession>A0ABS5S049</accession>
<keyword evidence="5 7" id="KW-1133">Transmembrane helix</keyword>
<sequence>MLQYLMQRIGLALLVCVAVSLLAFTLLNASGDVAISMAGEEASAAQIDAIREEMGLNRPVLVRYGEWLGNAVHGDFGNSLFFRQPVAELIADRLPRTLTLAVMSLAVMLLLSVPLGVLAALYPNSLIDRAALLIAVLGQAMPNFWFALVLIVIFSLTLGVMPPSGSATLKHYVLPAVALGYYSTPPMMRLIRQGMIEALSSDYIRTAKAKGIGTTKIVFKHALRNAVIPVVSLSAVQFGNMLGGSVVIEAVFGIHGLGFLAWESISRMDLPVVQAVLLIVAVFYIVIVLLADFINAWLDPRIRIQ</sequence>
<evidence type="ECO:0000256" key="2">
    <source>
        <dbReference type="ARBA" id="ARBA00022448"/>
    </source>
</evidence>
<proteinExistence type="inferred from homology"/>
<dbReference type="CDD" id="cd06261">
    <property type="entry name" value="TM_PBP2"/>
    <property type="match status" value="1"/>
</dbReference>
<feature type="domain" description="ABC transmembrane type-1" evidence="8">
    <location>
        <begin position="94"/>
        <end position="291"/>
    </location>
</feature>
<evidence type="ECO:0000256" key="5">
    <source>
        <dbReference type="ARBA" id="ARBA00022989"/>
    </source>
</evidence>
<dbReference type="PROSITE" id="PS50928">
    <property type="entry name" value="ABC_TM1"/>
    <property type="match status" value="1"/>
</dbReference>